<keyword evidence="3" id="KW-0802">TPR repeat</keyword>
<dbReference type="RefSeq" id="WP_160552568.1">
    <property type="nucleotide sequence ID" value="NZ_CP047650.1"/>
</dbReference>
<sequence length="652" mass="68857">MHPPHSRTLVLCILSALHAMPALAAARRGAPVHAHAAAPLPAEPVAEIPADPQQTRRELEQRVLEQPGDMRSRLALAQLLASQPDTLRSGIVQLSQLARDRTVGAEAIGSWRAALGFAGTDRSDIPLYQAYLKVRPKDTAVRVRLAEIQRGAATSPAGAPAAAAAAAPVARIAGTSAYVAPVTLAPAQDSTPQGSAFIPAPVLPATAAPNAPAMAQPARSAWMPREQQPAIADIPPRNAARGSAFASAADYPVGPVARDSDPGRAQLQSLQREIADIEAQRGRPEISAGLVVRSRQGEKGMSTLTDTELPIQLRMDLGDGTLTGHVTPVALRTGTLDTAFNSISRFGGGPVVATAQPGVSAGDQNQSGLGVGVGYEQGNLAVDIGTTPMGFRYTDVNGGVRYRLPVSEEFSLTMNLQRRAVTDSVLSFAGARDARTGQEWGGVSANGGRIDANYDRGGYGIYGYGGLARLVGHNVVDNTRAEFGAGIFFRLINQQDAKLTAGLALTGLAYDKNLGYYTYGQGGYFSPQQFVSVGIPVDWQQRTGKLSYQLKGSLGVQHVRQDAVDYFPGDAGLQAAAGTTYGAQSKTGVGYNVAAAAEYQLEPQWFVGGRLGVDNSRDYRQYLGSVYLRYAFRPYEGPQVMPVNPIRSPYGS</sequence>
<proteinExistence type="predicted"/>
<dbReference type="EMBL" id="CP047650">
    <property type="protein sequence ID" value="QHI98926.1"/>
    <property type="molecule type" value="Genomic_DNA"/>
</dbReference>
<reference evidence="6 7" key="1">
    <citation type="submission" date="2020-01" db="EMBL/GenBank/DDBJ databases">
        <title>Genome sequencing of strain KACC 21265.</title>
        <authorList>
            <person name="Heo J."/>
            <person name="Kim S.-J."/>
            <person name="Kim J.-S."/>
            <person name="Hong S.-B."/>
            <person name="Kwon S.-W."/>
        </authorList>
    </citation>
    <scope>NUCLEOTIDE SEQUENCE [LARGE SCALE GENOMIC DNA]</scope>
    <source>
        <strain evidence="6 7">KACC 21265</strain>
    </source>
</reference>
<keyword evidence="2" id="KW-0677">Repeat</keyword>
<dbReference type="GO" id="GO:0019867">
    <property type="term" value="C:outer membrane"/>
    <property type="evidence" value="ECO:0007669"/>
    <property type="project" value="InterPro"/>
</dbReference>
<evidence type="ECO:0000256" key="4">
    <source>
        <dbReference type="SAM" id="SignalP"/>
    </source>
</evidence>
<dbReference type="GO" id="GO:0030244">
    <property type="term" value="P:cellulose biosynthetic process"/>
    <property type="evidence" value="ECO:0007669"/>
    <property type="project" value="InterPro"/>
</dbReference>
<dbReference type="InterPro" id="IPR008410">
    <property type="entry name" value="BCSC_C"/>
</dbReference>
<evidence type="ECO:0000313" key="7">
    <source>
        <dbReference type="Proteomes" id="UP000464787"/>
    </source>
</evidence>
<keyword evidence="1 4" id="KW-0732">Signal</keyword>
<accession>A0A857J531</accession>
<feature type="signal peptide" evidence="4">
    <location>
        <begin position="1"/>
        <end position="24"/>
    </location>
</feature>
<evidence type="ECO:0000256" key="3">
    <source>
        <dbReference type="ARBA" id="ARBA00022803"/>
    </source>
</evidence>
<dbReference type="KEGG" id="xyk:GT347_13575"/>
<feature type="domain" description="Cellulose synthase operon C C-terminal" evidence="5">
    <location>
        <begin position="302"/>
        <end position="632"/>
    </location>
</feature>
<dbReference type="Proteomes" id="UP000464787">
    <property type="component" value="Chromosome"/>
</dbReference>
<keyword evidence="7" id="KW-1185">Reference proteome</keyword>
<organism evidence="6 7">
    <name type="scientific">Xylophilus rhododendri</name>
    <dbReference type="NCBI Taxonomy" id="2697032"/>
    <lineage>
        <taxon>Bacteria</taxon>
        <taxon>Pseudomonadati</taxon>
        <taxon>Pseudomonadota</taxon>
        <taxon>Betaproteobacteria</taxon>
        <taxon>Burkholderiales</taxon>
        <taxon>Xylophilus</taxon>
    </lineage>
</organism>
<dbReference type="Pfam" id="PF05420">
    <property type="entry name" value="BCSC_C"/>
    <property type="match status" value="1"/>
</dbReference>
<dbReference type="AlphaFoldDB" id="A0A857J531"/>
<name>A0A857J531_9BURK</name>
<evidence type="ECO:0000259" key="5">
    <source>
        <dbReference type="Pfam" id="PF05420"/>
    </source>
</evidence>
<protein>
    <recommendedName>
        <fullName evidence="5">Cellulose synthase operon C C-terminal domain-containing protein</fullName>
    </recommendedName>
</protein>
<evidence type="ECO:0000313" key="6">
    <source>
        <dbReference type="EMBL" id="QHI98926.1"/>
    </source>
</evidence>
<evidence type="ECO:0000256" key="2">
    <source>
        <dbReference type="ARBA" id="ARBA00022737"/>
    </source>
</evidence>
<gene>
    <name evidence="6" type="ORF">GT347_13575</name>
</gene>
<feature type="chain" id="PRO_5032561773" description="Cellulose synthase operon C C-terminal domain-containing protein" evidence="4">
    <location>
        <begin position="25"/>
        <end position="652"/>
    </location>
</feature>
<evidence type="ECO:0000256" key="1">
    <source>
        <dbReference type="ARBA" id="ARBA00022729"/>
    </source>
</evidence>